<dbReference type="CDD" id="cd11684">
    <property type="entry name" value="DHR2_DOCK"/>
    <property type="match status" value="1"/>
</dbReference>
<dbReference type="Gene3D" id="1.20.1270.350">
    <property type="entry name" value="Dedicator of cytokinesis N-terminal subdomain"/>
    <property type="match status" value="1"/>
</dbReference>
<dbReference type="CDD" id="cd08679">
    <property type="entry name" value="C2_DOCK180_related"/>
    <property type="match status" value="1"/>
</dbReference>
<dbReference type="GO" id="GO:0031267">
    <property type="term" value="F:small GTPase binding"/>
    <property type="evidence" value="ECO:0007669"/>
    <property type="project" value="TreeGrafter"/>
</dbReference>
<dbReference type="GO" id="GO:0005886">
    <property type="term" value="C:plasma membrane"/>
    <property type="evidence" value="ECO:0007669"/>
    <property type="project" value="TreeGrafter"/>
</dbReference>
<sequence>MTDNSRFWSKTPWRPLPDIVHAVCIRHFDASGTDDLTLQLGDEVYITEVNGKDNQWCRGWLLAHPSVVTGLTGNPGQSLRPRAYAGIFPRCCVSVREVLADPDKAKATQKARGHARNASAPPLRSSPLTNGFFGSPARTPSNSDNRPPRSTPSPPKRQDSPLAPLVPRDVQPRAHGEPKEPAPLPALRIGDGGMTEGEPLVDDISSTIREWHSARLHNLALRREYKKLDELSALVDRLSDARRQLAHNLLTEQETRKLREQVVWDLVKGNKMVDGEVIVRSAPQGGRTLTAYDSMTEMADLQTVMSLRDRPIASTNKEAHLSHLLMQVKAVPQELRDPALLHMCLYSVSSSGRPKPVSEAFAVELAIEEGTGRVEIADRYNSTLFAELNKADVGGGDQSDSRLYLICRLIHDEPMHKAKIATSAMPNSPTPQTGDSEDTSNRGRINFSRTRSRRSSDANDKARPSTGASMRSALQRSSSHNRVGTASSTAASSDRPDSARKTRRVAGWCAISVSSLIRDRASECLTMSFWMPSPPLEGVAAPPASGEDGWNDVIKSMTRSPSGNFVKSPMVGSLVLDLAAYAHDDVNLLMRDRPALLREVHCTPALSLNGAAKQPRSDIYLTLREPILPGKARSFHPQHGSVPINAETDLTNLQITLEVRTNDGQRIDDAIHPTANRRPHTAFRSPAIERGEAWYQTIRLSISPKDLPNAHIIMSIADGANFPFALAWVPLWDRVNGFPPDGPQSLALWDYCEFTANLIDGRGAYQSLPARVDEMKEQVGPQMASIAIETHLSSTSATQNADVLALSNLDRISLEDTAVLLDRFPSIPDEEIGKFLGPILMSLDYVLGQCSDYVSEDTAGPDQRMNRELSELAVRCLVHAVRLIRDRRFPHLEGLLDDYVSRRKPSVEARLSILRSLRTLLSKPFDARGGRELRASLKVTDILLKFALRCEQRDDPLENLRPEAIEFLEDVVVLLSNTSHLALPSQVIIVQNFHTWVPEILPICSGQDALRFTAAAADACARNHSPLWLHRLSMIHSISGLEAFQQEPLRSAITDMTESWLLPVWPSEPVVDETAISALRLCVTIVKDQQPFMTHVQCQRYIQRLFSAFFMINRSSESDVSPSAAKTKAIAARRRAFSPLFPTSHPFRTVSTTSEFVPSEILLEIASVLGTFFQDDATAAPLVIGAAPHYSSAEQIDELSEADLAESLTVIRALQASAAFPPSWLSLCVSMSRCTVSMLAWVLAHLGSALPNEAEDDGEAILEFDGTLWTLWFQSLITLVTSDVVRMEEHSEQKRRAVWTIGGDIRESAANLLKRAWDNLGWLNDEHTEAMYGIVRMGGYQVQFTSQLIPSIVSLGLSLHLGLRMVAVEILKSMIVGEWELSGDLDVVRSALTDALDNAFRDEKFEPSQARILLETLREHLDYLASTGAVELHSAIARMLMEIQMLVEMLVRVRDAAGDHDTQLEHRVKLLAHLEMTNNEDSYLRHIHDVAETQVENHNYSAASLAMQLHVDLLKQRATPDADVQLAKAYPELQLPSQTLYQRRQMLYAAMVKYFKLGCCWSKVLSTLELQRQELLESYDTANLAVVLREQADTYHKLSSGKGLSMPRYFKVNFSNHLGFPASVMGKMFVFEAPSEDDTARFAKRLKQTYPSATVIHSGITSSTTANDTPKISILSINVNRDQLNPINQRIGVSPFFRHHHLSSEPDTFSNSTRQQKPGVPVAEQTVAKTIYITRQKFPTILGRSEIIKEEAVILSPTQAAIDRVHRKTMDLAEMLMSANLTETSENDKLVQTIRSSVDPSSLDSVAAYHELLLEDEGPDSQRTSTSSKQARSASLSHGRSTSHASTSTYSRDDKHARKAHLKALTVALQDHTQMLEHALSSAFDRRLTVKALLRESLEKTFEPELYGLYPDGKWRLHSPAWTDARPPTRPAPPIRGESLFADLAPATGEIPMLHRYEMSGGAGPEEQASSADTHRGLGRADSTAPKAGPADKVSENAGAAGHRRLHSESSMVGRTDHAVGVAGPESRRGSRKGLGAAESDTETETGRRRGMRRRLSSLAKPREE</sequence>
<dbReference type="Gene3D" id="1.25.40.410">
    <property type="match status" value="1"/>
</dbReference>
<dbReference type="SUPFAM" id="SSF50044">
    <property type="entry name" value="SH3-domain"/>
    <property type="match status" value="1"/>
</dbReference>
<dbReference type="Pfam" id="PF16172">
    <property type="entry name" value="DOCK_N"/>
    <property type="match status" value="1"/>
</dbReference>
<evidence type="ECO:0008006" key="11">
    <source>
        <dbReference type="Google" id="ProtNLM"/>
    </source>
</evidence>
<feature type="compositionally biased region" description="Polar residues" evidence="6">
    <location>
        <begin position="1821"/>
        <end position="1850"/>
    </location>
</feature>
<dbReference type="InterPro" id="IPR027007">
    <property type="entry name" value="C2_DOCK-type_domain"/>
</dbReference>
<dbReference type="Gene3D" id="2.60.40.150">
    <property type="entry name" value="C2 domain"/>
    <property type="match status" value="1"/>
</dbReference>
<feature type="region of interest" description="Disordered" evidence="6">
    <location>
        <begin position="1957"/>
        <end position="2065"/>
    </location>
</feature>
<gene>
    <name evidence="9" type="ORF">K461DRAFT_254334</name>
</gene>
<evidence type="ECO:0000313" key="10">
    <source>
        <dbReference type="Proteomes" id="UP000799439"/>
    </source>
</evidence>
<feature type="domain" description="DOCKER" evidence="8">
    <location>
        <begin position="1474"/>
        <end position="1885"/>
    </location>
</feature>
<dbReference type="Gene3D" id="2.30.30.40">
    <property type="entry name" value="SH3 Domains"/>
    <property type="match status" value="1"/>
</dbReference>
<protein>
    <recommendedName>
        <fullName evidence="11">SH3 domain-containing protein</fullName>
    </recommendedName>
</protein>
<dbReference type="InterPro" id="IPR027357">
    <property type="entry name" value="DOCKER_dom"/>
</dbReference>
<dbReference type="Pfam" id="PF14429">
    <property type="entry name" value="DOCK-C2"/>
    <property type="match status" value="1"/>
</dbReference>
<feature type="region of interest" description="Disordered" evidence="6">
    <location>
        <begin position="1815"/>
        <end position="1857"/>
    </location>
</feature>
<feature type="compositionally biased region" description="Polar residues" evidence="6">
    <location>
        <begin position="466"/>
        <end position="492"/>
    </location>
</feature>
<organism evidence="9 10">
    <name type="scientific">Myriangium duriaei CBS 260.36</name>
    <dbReference type="NCBI Taxonomy" id="1168546"/>
    <lineage>
        <taxon>Eukaryota</taxon>
        <taxon>Fungi</taxon>
        <taxon>Dikarya</taxon>
        <taxon>Ascomycota</taxon>
        <taxon>Pezizomycotina</taxon>
        <taxon>Dothideomycetes</taxon>
        <taxon>Dothideomycetidae</taxon>
        <taxon>Myriangiales</taxon>
        <taxon>Myriangiaceae</taxon>
        <taxon>Myriangium</taxon>
    </lineage>
</organism>
<dbReference type="OrthoDB" id="18896at2759"/>
<dbReference type="InterPro" id="IPR036028">
    <property type="entry name" value="SH3-like_dom_sf"/>
</dbReference>
<dbReference type="EMBL" id="ML996084">
    <property type="protein sequence ID" value="KAF2154145.1"/>
    <property type="molecule type" value="Genomic_DNA"/>
</dbReference>
<comment type="subcellular location">
    <subcellularLocation>
        <location evidence="1">Cytoplasm</location>
    </subcellularLocation>
</comment>
<feature type="region of interest" description="Disordered" evidence="6">
    <location>
        <begin position="421"/>
        <end position="501"/>
    </location>
</feature>
<dbReference type="InterPro" id="IPR016024">
    <property type="entry name" value="ARM-type_fold"/>
</dbReference>
<feature type="coiled-coil region" evidence="5">
    <location>
        <begin position="221"/>
        <end position="248"/>
    </location>
</feature>
<feature type="compositionally biased region" description="Basic and acidic residues" evidence="6">
    <location>
        <begin position="454"/>
        <end position="463"/>
    </location>
</feature>
<keyword evidence="10" id="KW-1185">Reference proteome</keyword>
<proteinExistence type="inferred from homology"/>
<evidence type="ECO:0000256" key="1">
    <source>
        <dbReference type="ARBA" id="ARBA00004496"/>
    </source>
</evidence>
<dbReference type="PANTHER" id="PTHR45653">
    <property type="entry name" value="DEDICATOR OF CYTOKINESIS"/>
    <property type="match status" value="1"/>
</dbReference>
<feature type="compositionally biased region" description="Polar residues" evidence="6">
    <location>
        <begin position="424"/>
        <end position="434"/>
    </location>
</feature>
<keyword evidence="2" id="KW-0963">Cytoplasm</keyword>
<comment type="similarity">
    <text evidence="4">Belongs to the DOCK family.</text>
</comment>
<comment type="caution">
    <text evidence="9">The sequence shown here is derived from an EMBL/GenBank/DDBJ whole genome shotgun (WGS) entry which is preliminary data.</text>
</comment>
<dbReference type="PROSITE" id="PS51650">
    <property type="entry name" value="C2_DOCK"/>
    <property type="match status" value="1"/>
</dbReference>
<dbReference type="InterPro" id="IPR043161">
    <property type="entry name" value="DOCK_C_lobe_A"/>
</dbReference>
<dbReference type="PROSITE" id="PS51651">
    <property type="entry name" value="DOCKER"/>
    <property type="match status" value="1"/>
</dbReference>
<dbReference type="GO" id="GO:0005085">
    <property type="term" value="F:guanyl-nucleotide exchange factor activity"/>
    <property type="evidence" value="ECO:0007669"/>
    <property type="project" value="InterPro"/>
</dbReference>
<evidence type="ECO:0000259" key="7">
    <source>
        <dbReference type="PROSITE" id="PS51650"/>
    </source>
</evidence>
<evidence type="ECO:0000256" key="2">
    <source>
        <dbReference type="ARBA" id="ARBA00022490"/>
    </source>
</evidence>
<accession>A0A9P4J4V3</accession>
<dbReference type="InterPro" id="IPR026791">
    <property type="entry name" value="DOCK"/>
</dbReference>
<dbReference type="Proteomes" id="UP000799439">
    <property type="component" value="Unassembled WGS sequence"/>
</dbReference>
<dbReference type="InterPro" id="IPR035892">
    <property type="entry name" value="C2_domain_sf"/>
</dbReference>
<evidence type="ECO:0000259" key="8">
    <source>
        <dbReference type="PROSITE" id="PS51651"/>
    </source>
</evidence>
<dbReference type="InterPro" id="IPR032376">
    <property type="entry name" value="DOCK_N"/>
</dbReference>
<dbReference type="GO" id="GO:0005737">
    <property type="term" value="C:cytoplasm"/>
    <property type="evidence" value="ECO:0007669"/>
    <property type="project" value="UniProtKB-SubCell"/>
</dbReference>
<feature type="compositionally biased region" description="Basic and acidic residues" evidence="6">
    <location>
        <begin position="170"/>
        <end position="180"/>
    </location>
</feature>
<reference evidence="9" key="1">
    <citation type="journal article" date="2020" name="Stud. Mycol.">
        <title>101 Dothideomycetes genomes: a test case for predicting lifestyles and emergence of pathogens.</title>
        <authorList>
            <person name="Haridas S."/>
            <person name="Albert R."/>
            <person name="Binder M."/>
            <person name="Bloem J."/>
            <person name="Labutti K."/>
            <person name="Salamov A."/>
            <person name="Andreopoulos B."/>
            <person name="Baker S."/>
            <person name="Barry K."/>
            <person name="Bills G."/>
            <person name="Bluhm B."/>
            <person name="Cannon C."/>
            <person name="Castanera R."/>
            <person name="Culley D."/>
            <person name="Daum C."/>
            <person name="Ezra D."/>
            <person name="Gonzalez J."/>
            <person name="Henrissat B."/>
            <person name="Kuo A."/>
            <person name="Liang C."/>
            <person name="Lipzen A."/>
            <person name="Lutzoni F."/>
            <person name="Magnuson J."/>
            <person name="Mondo S."/>
            <person name="Nolan M."/>
            <person name="Ohm R."/>
            <person name="Pangilinan J."/>
            <person name="Park H.-J."/>
            <person name="Ramirez L."/>
            <person name="Alfaro M."/>
            <person name="Sun H."/>
            <person name="Tritt A."/>
            <person name="Yoshinaga Y."/>
            <person name="Zwiers L.-H."/>
            <person name="Turgeon B."/>
            <person name="Goodwin S."/>
            <person name="Spatafora J."/>
            <person name="Crous P."/>
            <person name="Grigoriev I."/>
        </authorList>
    </citation>
    <scope>NUCLEOTIDE SEQUENCE</scope>
    <source>
        <strain evidence="9">CBS 260.36</strain>
    </source>
</reference>
<feature type="region of interest" description="Disordered" evidence="6">
    <location>
        <begin position="104"/>
        <end position="191"/>
    </location>
</feature>
<evidence type="ECO:0000256" key="4">
    <source>
        <dbReference type="PROSITE-ProRule" id="PRU00983"/>
    </source>
</evidence>
<dbReference type="PANTHER" id="PTHR45653:SF10">
    <property type="entry name" value="MYOBLAST CITY, ISOFORM B"/>
    <property type="match status" value="1"/>
</dbReference>
<evidence type="ECO:0000313" key="9">
    <source>
        <dbReference type="EMBL" id="KAF2154145.1"/>
    </source>
</evidence>
<dbReference type="SUPFAM" id="SSF48371">
    <property type="entry name" value="ARM repeat"/>
    <property type="match status" value="1"/>
</dbReference>
<keyword evidence="3" id="KW-0597">Phosphoprotein</keyword>
<evidence type="ECO:0000256" key="5">
    <source>
        <dbReference type="SAM" id="Coils"/>
    </source>
</evidence>
<feature type="domain" description="C2 DOCK-type" evidence="7">
    <location>
        <begin position="616"/>
        <end position="793"/>
    </location>
</feature>
<name>A0A9P4J4V3_9PEZI</name>
<dbReference type="InterPro" id="IPR042455">
    <property type="entry name" value="DOCK_N_sub1"/>
</dbReference>
<dbReference type="GO" id="GO:0007264">
    <property type="term" value="P:small GTPase-mediated signal transduction"/>
    <property type="evidence" value="ECO:0007669"/>
    <property type="project" value="InterPro"/>
</dbReference>
<evidence type="ECO:0000256" key="6">
    <source>
        <dbReference type="SAM" id="MobiDB-lite"/>
    </source>
</evidence>
<keyword evidence="5" id="KW-0175">Coiled coil</keyword>
<evidence type="ECO:0000256" key="3">
    <source>
        <dbReference type="ARBA" id="ARBA00022553"/>
    </source>
</evidence>